<evidence type="ECO:0000313" key="1">
    <source>
        <dbReference type="EMBL" id="GKU90543.1"/>
    </source>
</evidence>
<dbReference type="AlphaFoldDB" id="A0AAV5HPF4"/>
<organism evidence="1 2">
    <name type="scientific">Rubroshorea leprosula</name>
    <dbReference type="NCBI Taxonomy" id="152421"/>
    <lineage>
        <taxon>Eukaryota</taxon>
        <taxon>Viridiplantae</taxon>
        <taxon>Streptophyta</taxon>
        <taxon>Embryophyta</taxon>
        <taxon>Tracheophyta</taxon>
        <taxon>Spermatophyta</taxon>
        <taxon>Magnoliopsida</taxon>
        <taxon>eudicotyledons</taxon>
        <taxon>Gunneridae</taxon>
        <taxon>Pentapetalae</taxon>
        <taxon>rosids</taxon>
        <taxon>malvids</taxon>
        <taxon>Malvales</taxon>
        <taxon>Dipterocarpaceae</taxon>
        <taxon>Rubroshorea</taxon>
    </lineage>
</organism>
<evidence type="ECO:0000313" key="2">
    <source>
        <dbReference type="Proteomes" id="UP001054252"/>
    </source>
</evidence>
<name>A0AAV5HPF4_9ROSI</name>
<comment type="caution">
    <text evidence="1">The sequence shown here is derived from an EMBL/GenBank/DDBJ whole genome shotgun (WGS) entry which is preliminary data.</text>
</comment>
<dbReference type="EMBL" id="BPVZ01000004">
    <property type="protein sequence ID" value="GKU90543.1"/>
    <property type="molecule type" value="Genomic_DNA"/>
</dbReference>
<proteinExistence type="predicted"/>
<dbReference type="Proteomes" id="UP001054252">
    <property type="component" value="Unassembled WGS sequence"/>
</dbReference>
<protein>
    <submittedName>
        <fullName evidence="1">Uncharacterized protein</fullName>
    </submittedName>
</protein>
<keyword evidence="2" id="KW-1185">Reference proteome</keyword>
<sequence>MVFLVLSFTTWPYRNWFQGNLVLLFIGDDRFDLLNQI</sequence>
<gene>
    <name evidence="1" type="ORF">SLEP1_g4528</name>
</gene>
<reference evidence="1 2" key="1">
    <citation type="journal article" date="2021" name="Commun. Biol.">
        <title>The genome of Shorea leprosula (Dipterocarpaceae) highlights the ecological relevance of drought in aseasonal tropical rainforests.</title>
        <authorList>
            <person name="Ng K.K.S."/>
            <person name="Kobayashi M.J."/>
            <person name="Fawcett J.A."/>
            <person name="Hatakeyama M."/>
            <person name="Paape T."/>
            <person name="Ng C.H."/>
            <person name="Ang C.C."/>
            <person name="Tnah L.H."/>
            <person name="Lee C.T."/>
            <person name="Nishiyama T."/>
            <person name="Sese J."/>
            <person name="O'Brien M.J."/>
            <person name="Copetti D."/>
            <person name="Mohd Noor M.I."/>
            <person name="Ong R.C."/>
            <person name="Putra M."/>
            <person name="Sireger I.Z."/>
            <person name="Indrioko S."/>
            <person name="Kosugi Y."/>
            <person name="Izuno A."/>
            <person name="Isagi Y."/>
            <person name="Lee S.L."/>
            <person name="Shimizu K.K."/>
        </authorList>
    </citation>
    <scope>NUCLEOTIDE SEQUENCE [LARGE SCALE GENOMIC DNA]</scope>
    <source>
        <strain evidence="1">214</strain>
    </source>
</reference>
<accession>A0AAV5HPF4</accession>